<evidence type="ECO:0000313" key="2">
    <source>
        <dbReference type="Proteomes" id="UP001235939"/>
    </source>
</evidence>
<name>A0ABY6LK02_9ARAC</name>
<organism evidence="1 2">
    <name type="scientific">Cordylochernes scorpioides</name>
    <dbReference type="NCBI Taxonomy" id="51811"/>
    <lineage>
        <taxon>Eukaryota</taxon>
        <taxon>Metazoa</taxon>
        <taxon>Ecdysozoa</taxon>
        <taxon>Arthropoda</taxon>
        <taxon>Chelicerata</taxon>
        <taxon>Arachnida</taxon>
        <taxon>Pseudoscorpiones</taxon>
        <taxon>Cheliferoidea</taxon>
        <taxon>Chernetidae</taxon>
        <taxon>Cordylochernes</taxon>
    </lineage>
</organism>
<evidence type="ECO:0000313" key="1">
    <source>
        <dbReference type="EMBL" id="UYV79815.1"/>
    </source>
</evidence>
<accession>A0ABY6LK02</accession>
<sequence length="116" mass="13032">MLPPVSRKAIKKTGKAQKAVCITKKKNLRKKEKLSFSINKVMVQLDTGTTSLRVLLASPPAWNTSIYSTSAGRLPSSIWRAGKLFLRELRLSLCTPQSLYPPSVKRGKYANIFYYV</sequence>
<keyword evidence="2" id="KW-1185">Reference proteome</keyword>
<protein>
    <submittedName>
        <fullName evidence="1">Uncharacterized protein</fullName>
    </submittedName>
</protein>
<gene>
    <name evidence="1" type="ORF">LAZ67_18000771</name>
</gene>
<proteinExistence type="predicted"/>
<dbReference type="EMBL" id="CP092880">
    <property type="protein sequence ID" value="UYV79815.1"/>
    <property type="molecule type" value="Genomic_DNA"/>
</dbReference>
<dbReference type="Proteomes" id="UP001235939">
    <property type="component" value="Chromosome 18"/>
</dbReference>
<reference evidence="1 2" key="1">
    <citation type="submission" date="2022-01" db="EMBL/GenBank/DDBJ databases">
        <title>A chromosomal length assembly of Cordylochernes scorpioides.</title>
        <authorList>
            <person name="Zeh D."/>
            <person name="Zeh J."/>
        </authorList>
    </citation>
    <scope>NUCLEOTIDE SEQUENCE [LARGE SCALE GENOMIC DNA]</scope>
    <source>
        <strain evidence="1">IN4F17</strain>
        <tissue evidence="1">Whole Body</tissue>
    </source>
</reference>